<reference evidence="5 6" key="1">
    <citation type="submission" date="2019-08" db="EMBL/GenBank/DDBJ databases">
        <title>Genome of Aequorivita lipolytica Y10-2 (type strain).</title>
        <authorList>
            <person name="Bowman J.P."/>
        </authorList>
    </citation>
    <scope>NUCLEOTIDE SEQUENCE [LARGE SCALE GENOMIC DNA]</scope>
    <source>
        <strain evidence="5 6">Y10-2</strain>
    </source>
</reference>
<dbReference type="GO" id="GO:0008757">
    <property type="term" value="F:S-adenosylmethionine-dependent methyltransferase activity"/>
    <property type="evidence" value="ECO:0007669"/>
    <property type="project" value="InterPro"/>
</dbReference>
<protein>
    <submittedName>
        <fullName evidence="5">Methyltransferase domain-containing protein</fullName>
    </submittedName>
</protein>
<dbReference type="InterPro" id="IPR029063">
    <property type="entry name" value="SAM-dependent_MTases_sf"/>
</dbReference>
<dbReference type="PANTHER" id="PTHR32183:SF6">
    <property type="entry name" value="CYSTEINE SULFINATE DESULFINASE_CYSTEINE DESULFURASE AND RELATED ENZYMES"/>
    <property type="match status" value="1"/>
</dbReference>
<keyword evidence="1" id="KW-0597">Phosphoprotein</keyword>
<gene>
    <name evidence="5" type="ORF">ESV24_06515</name>
</gene>
<dbReference type="CDD" id="cd02440">
    <property type="entry name" value="AdoMet_MTases"/>
    <property type="match status" value="1"/>
</dbReference>
<dbReference type="PROSITE" id="PS51585">
    <property type="entry name" value="SAM_MT_TPMT"/>
    <property type="match status" value="1"/>
</dbReference>
<keyword evidence="3 5" id="KW-0808">Transferase</keyword>
<accession>A0A5C6YRC8</accession>
<dbReference type="PANTHER" id="PTHR32183">
    <property type="match status" value="1"/>
</dbReference>
<sequence length="193" mass="22501">MNYYETFWNHKYLSGETGWDIGYVSTPLKDYIDQLSDKNLKILIPGGGNSYEAEYLVKNGFSNVFVVDISSIPLENLAERVPSFPKENLLHSDFFELEETFDLILEQTFFCALEPSLREDYVNKMHELLKPEGKLIGLLFNIPLNTDKPPFGGNRNEYISLFEEKFKIEKMETAYNSIPEREGNELFFKLRKQ</sequence>
<proteinExistence type="predicted"/>
<evidence type="ECO:0000256" key="4">
    <source>
        <dbReference type="ARBA" id="ARBA00022691"/>
    </source>
</evidence>
<dbReference type="EMBL" id="VORU01000004">
    <property type="protein sequence ID" value="TXD69486.1"/>
    <property type="molecule type" value="Genomic_DNA"/>
</dbReference>
<organism evidence="5 6">
    <name type="scientific">Aequorivita lipolytica</name>
    <dbReference type="NCBI Taxonomy" id="153267"/>
    <lineage>
        <taxon>Bacteria</taxon>
        <taxon>Pseudomonadati</taxon>
        <taxon>Bacteroidota</taxon>
        <taxon>Flavobacteriia</taxon>
        <taxon>Flavobacteriales</taxon>
        <taxon>Flavobacteriaceae</taxon>
        <taxon>Aequorivita</taxon>
    </lineage>
</organism>
<dbReference type="GO" id="GO:0032259">
    <property type="term" value="P:methylation"/>
    <property type="evidence" value="ECO:0007669"/>
    <property type="project" value="UniProtKB-KW"/>
</dbReference>
<evidence type="ECO:0000256" key="2">
    <source>
        <dbReference type="ARBA" id="ARBA00022603"/>
    </source>
</evidence>
<keyword evidence="4" id="KW-0949">S-adenosyl-L-methionine</keyword>
<evidence type="ECO:0000256" key="1">
    <source>
        <dbReference type="ARBA" id="ARBA00022553"/>
    </source>
</evidence>
<evidence type="ECO:0000256" key="3">
    <source>
        <dbReference type="ARBA" id="ARBA00022679"/>
    </source>
</evidence>
<dbReference type="OrthoDB" id="9778208at2"/>
<comment type="caution">
    <text evidence="5">The sequence shown here is derived from an EMBL/GenBank/DDBJ whole genome shotgun (WGS) entry which is preliminary data.</text>
</comment>
<evidence type="ECO:0000313" key="5">
    <source>
        <dbReference type="EMBL" id="TXD69486.1"/>
    </source>
</evidence>
<keyword evidence="6" id="KW-1185">Reference proteome</keyword>
<dbReference type="AlphaFoldDB" id="A0A5C6YRC8"/>
<keyword evidence="2 5" id="KW-0489">Methyltransferase</keyword>
<dbReference type="Pfam" id="PF05724">
    <property type="entry name" value="TPMT"/>
    <property type="match status" value="1"/>
</dbReference>
<dbReference type="InterPro" id="IPR008854">
    <property type="entry name" value="TPMT"/>
</dbReference>
<evidence type="ECO:0000313" key="6">
    <source>
        <dbReference type="Proteomes" id="UP000321945"/>
    </source>
</evidence>
<name>A0A5C6YRC8_9FLAO</name>
<dbReference type="Gene3D" id="3.40.50.150">
    <property type="entry name" value="Vaccinia Virus protein VP39"/>
    <property type="match status" value="1"/>
</dbReference>
<dbReference type="RefSeq" id="WP_111815583.1">
    <property type="nucleotide sequence ID" value="NZ_CBCRZQ010000004.1"/>
</dbReference>
<dbReference type="Proteomes" id="UP000321945">
    <property type="component" value="Unassembled WGS sequence"/>
</dbReference>
<dbReference type="SUPFAM" id="SSF53335">
    <property type="entry name" value="S-adenosyl-L-methionine-dependent methyltransferases"/>
    <property type="match status" value="1"/>
</dbReference>